<dbReference type="Proteomes" id="UP000721844">
    <property type="component" value="Unassembled WGS sequence"/>
</dbReference>
<protein>
    <submittedName>
        <fullName evidence="2">Uncharacterized protein</fullName>
    </submittedName>
</protein>
<comment type="caution">
    <text evidence="2">The sequence shown here is derived from an EMBL/GenBank/DDBJ whole genome shotgun (WGS) entry which is preliminary data.</text>
</comment>
<sequence length="205" mass="22213">MRRLFATLVATSMLAPGIASAACLKPIEGTAMNVAGLKSQLMVTALACDTRDRYNSFVINFRPTLVKEDTALNSYFSHHYGRNWRSEHDDYITQLANVQSDASIKQGTLFCQQNVALFGEVLALKSSKELLDFANDKPMVQPVNYDICGVPHHDIYHPTLVQVVAPVGAGTSGAKEQTAVAQTGPDGKPKRGFFGNIGHGIASIF</sequence>
<evidence type="ECO:0000256" key="1">
    <source>
        <dbReference type="SAM" id="SignalP"/>
    </source>
</evidence>
<organism evidence="2 3">
    <name type="scientific">Acidisoma cellulosilyticum</name>
    <dbReference type="NCBI Taxonomy" id="2802395"/>
    <lineage>
        <taxon>Bacteria</taxon>
        <taxon>Pseudomonadati</taxon>
        <taxon>Pseudomonadota</taxon>
        <taxon>Alphaproteobacteria</taxon>
        <taxon>Acetobacterales</taxon>
        <taxon>Acidocellaceae</taxon>
        <taxon>Acidisoma</taxon>
    </lineage>
</organism>
<reference evidence="2 3" key="1">
    <citation type="journal article" date="2021" name="Microorganisms">
        <title>Acidisoma silvae sp. nov. and Acidisomacellulosilytica sp. nov., Two Acidophilic Bacteria Isolated from Decaying Wood, Hydrolyzing Cellulose and Producing Poly-3-hydroxybutyrate.</title>
        <authorList>
            <person name="Mieszkin S."/>
            <person name="Pouder E."/>
            <person name="Uroz S."/>
            <person name="Simon-Colin C."/>
            <person name="Alain K."/>
        </authorList>
    </citation>
    <scope>NUCLEOTIDE SEQUENCE [LARGE SCALE GENOMIC DNA]</scope>
    <source>
        <strain evidence="2 3">HW T5.17</strain>
    </source>
</reference>
<name>A0A964E2W4_9PROT</name>
<dbReference type="RefSeq" id="WP_227305811.1">
    <property type="nucleotide sequence ID" value="NZ_JAESVA010000001.1"/>
</dbReference>
<gene>
    <name evidence="2" type="ORF">ACELLULO517_03195</name>
</gene>
<dbReference type="EMBL" id="JAESVA010000001">
    <property type="protein sequence ID" value="MCB8879228.1"/>
    <property type="molecule type" value="Genomic_DNA"/>
</dbReference>
<evidence type="ECO:0000313" key="3">
    <source>
        <dbReference type="Proteomes" id="UP000721844"/>
    </source>
</evidence>
<accession>A0A964E2W4</accession>
<keyword evidence="3" id="KW-1185">Reference proteome</keyword>
<feature type="signal peptide" evidence="1">
    <location>
        <begin position="1"/>
        <end position="21"/>
    </location>
</feature>
<evidence type="ECO:0000313" key="2">
    <source>
        <dbReference type="EMBL" id="MCB8879228.1"/>
    </source>
</evidence>
<dbReference type="AlphaFoldDB" id="A0A964E2W4"/>
<proteinExistence type="predicted"/>
<keyword evidence="1" id="KW-0732">Signal</keyword>
<dbReference type="PROSITE" id="PS51257">
    <property type="entry name" value="PROKAR_LIPOPROTEIN"/>
    <property type="match status" value="1"/>
</dbReference>
<feature type="chain" id="PRO_5037698683" evidence="1">
    <location>
        <begin position="22"/>
        <end position="205"/>
    </location>
</feature>